<dbReference type="RefSeq" id="WP_045269946.1">
    <property type="nucleotide sequence ID" value="NZ_AP022498.1"/>
</dbReference>
<dbReference type="Proteomes" id="UP000613022">
    <property type="component" value="Unassembled WGS sequence"/>
</dbReference>
<proteinExistence type="predicted"/>
<accession>A0AAW3XKZ9</accession>
<dbReference type="AlphaFoldDB" id="A0AAW3XKZ9"/>
<evidence type="ECO:0000313" key="1">
    <source>
        <dbReference type="EMBL" id="MBC6324601.1"/>
    </source>
</evidence>
<gene>
    <name evidence="1" type="ORF">H9R40_15410</name>
</gene>
<name>A0AAW3XKZ9_9ENTR</name>
<organism evidence="1 2">
    <name type="scientific">Enterobacter kobei</name>
    <dbReference type="NCBI Taxonomy" id="208224"/>
    <lineage>
        <taxon>Bacteria</taxon>
        <taxon>Pseudomonadati</taxon>
        <taxon>Pseudomonadota</taxon>
        <taxon>Gammaproteobacteria</taxon>
        <taxon>Enterobacterales</taxon>
        <taxon>Enterobacteriaceae</taxon>
        <taxon>Enterobacter</taxon>
        <taxon>Enterobacter cloacae complex</taxon>
    </lineage>
</organism>
<protein>
    <submittedName>
        <fullName evidence="1">Uncharacterized protein</fullName>
    </submittedName>
</protein>
<evidence type="ECO:0000313" key="2">
    <source>
        <dbReference type="Proteomes" id="UP000613022"/>
    </source>
</evidence>
<reference evidence="1" key="1">
    <citation type="submission" date="2020-08" db="EMBL/GenBank/DDBJ databases">
        <title>Distribution of Beta-Lactamase Producing Gram-Negative Bacterial Isolates in Isabela River of Santo Domingo, Dominican Republic.</title>
        <authorList>
            <person name="Calderon V."/>
            <person name="Del Rosario C."/>
            <person name="Duarte A."/>
            <person name="Bonnelly R."/>
            <person name="Barauna R."/>
            <person name="Ramos R.T."/>
            <person name="Perdomo O.P."/>
            <person name="Rodriguez De Francisco L.E."/>
            <person name="Franco De Los Santos E.F."/>
        </authorList>
    </citation>
    <scope>NUCLEOTIDE SEQUENCE</scope>
    <source>
        <strain evidence="1">INTEC_BI4_1.1</strain>
    </source>
</reference>
<dbReference type="EMBL" id="JACSEP010000041">
    <property type="protein sequence ID" value="MBC6324601.1"/>
    <property type="molecule type" value="Genomic_DNA"/>
</dbReference>
<comment type="caution">
    <text evidence="1">The sequence shown here is derived from an EMBL/GenBank/DDBJ whole genome shotgun (WGS) entry which is preliminary data.</text>
</comment>
<sequence>MKWRSVSREKALEMVSTALNCRFSGEGLRISVVSECLRSVLHQYSISETEDARQTVTSLRLTNAVRRKLMPLWPRIADIDDAIHPGIMSILDSLAELGDMVKLEGGNWLTAPPHAVRTDHKMAIFLGGEPACAFSSGVVAKSAGRVRLVAQEKCIGSVEIWDANEWIGAPAEGNEEWSLKLLSRTISGFIDAPGDMSETTVYMRGKWIHFSELPCNDKQTYLCRMSIDNLFSYYLGEFEAGRLCKMNSIESSDDVRRLRFFLDTKDNCPLKVRIKISNGLARLKLIRRLPRRESKVLLLGWREPGLENEHSGITRHVFPEEVLPIVRSAFEGLGIIWIDESTRRNEI</sequence>